<dbReference type="Gene3D" id="2.60.120.560">
    <property type="entry name" value="Exo-inulinase, domain 1"/>
    <property type="match status" value="1"/>
</dbReference>
<dbReference type="InterPro" id="IPR010496">
    <property type="entry name" value="AL/BT2_dom"/>
</dbReference>
<evidence type="ECO:0000256" key="1">
    <source>
        <dbReference type="SAM" id="MobiDB-lite"/>
    </source>
</evidence>
<organism evidence="3">
    <name type="scientific">marine metagenome</name>
    <dbReference type="NCBI Taxonomy" id="408172"/>
    <lineage>
        <taxon>unclassified sequences</taxon>
        <taxon>metagenomes</taxon>
        <taxon>ecological metagenomes</taxon>
    </lineage>
</organism>
<evidence type="ECO:0000259" key="2">
    <source>
        <dbReference type="Pfam" id="PF06439"/>
    </source>
</evidence>
<sequence length="195" mass="21870">VLEGERQLWRVENGVITAGSLTEKVPHNSFLATKRSFHNFELRLKIRITGTEGFVNSGIQIRSVRVPGSHEMIGYQVDAGRDWWGKLYDESRRRKVIGESADADAVNRAVKEDGWNDYRIRAEGTRIRSWINGVAALDYTEAEPNIPQDGQIGLQVHGNGKTLVQVKDVTIETLPPTPNAPTWEKVGRPKGNKKN</sequence>
<dbReference type="GO" id="GO:0016787">
    <property type="term" value="F:hydrolase activity"/>
    <property type="evidence" value="ECO:0007669"/>
    <property type="project" value="InterPro"/>
</dbReference>
<gene>
    <name evidence="3" type="ORF">METZ01_LOCUS111636</name>
</gene>
<proteinExistence type="predicted"/>
<accession>A0A381X2G6</accession>
<protein>
    <recommendedName>
        <fullName evidence="2">3-keto-alpha-glucoside-1,2-lyase/3-keto-2-hydroxy-glucal hydratase domain-containing protein</fullName>
    </recommendedName>
</protein>
<dbReference type="AlphaFoldDB" id="A0A381X2G6"/>
<reference evidence="3" key="1">
    <citation type="submission" date="2018-05" db="EMBL/GenBank/DDBJ databases">
        <authorList>
            <person name="Lanie J.A."/>
            <person name="Ng W.-L."/>
            <person name="Kazmierczak K.M."/>
            <person name="Andrzejewski T.M."/>
            <person name="Davidsen T.M."/>
            <person name="Wayne K.J."/>
            <person name="Tettelin H."/>
            <person name="Glass J.I."/>
            <person name="Rusch D."/>
            <person name="Podicherti R."/>
            <person name="Tsui H.-C.T."/>
            <person name="Winkler M.E."/>
        </authorList>
    </citation>
    <scope>NUCLEOTIDE SEQUENCE</scope>
</reference>
<dbReference type="Pfam" id="PF06439">
    <property type="entry name" value="3keto-disac_hyd"/>
    <property type="match status" value="1"/>
</dbReference>
<feature type="non-terminal residue" evidence="3">
    <location>
        <position position="1"/>
    </location>
</feature>
<name>A0A381X2G6_9ZZZZ</name>
<feature type="domain" description="3-keto-alpha-glucoside-1,2-lyase/3-keto-2-hydroxy-glucal hydratase" evidence="2">
    <location>
        <begin position="7"/>
        <end position="171"/>
    </location>
</feature>
<dbReference type="EMBL" id="UINC01013638">
    <property type="protein sequence ID" value="SVA58782.1"/>
    <property type="molecule type" value="Genomic_DNA"/>
</dbReference>
<evidence type="ECO:0000313" key="3">
    <source>
        <dbReference type="EMBL" id="SVA58782.1"/>
    </source>
</evidence>
<feature type="region of interest" description="Disordered" evidence="1">
    <location>
        <begin position="173"/>
        <end position="195"/>
    </location>
</feature>